<name>L8HKI7_ACACF</name>
<dbReference type="VEuPathDB" id="AmoebaDB:ACA1_018790"/>
<evidence type="ECO:0000256" key="1">
    <source>
        <dbReference type="ARBA" id="ARBA00004606"/>
    </source>
</evidence>
<keyword evidence="2" id="KW-0812">Transmembrane</keyword>
<dbReference type="OrthoDB" id="411524at2759"/>
<feature type="signal peptide" evidence="7">
    <location>
        <begin position="1"/>
        <end position="18"/>
    </location>
</feature>
<dbReference type="EMBL" id="KB007791">
    <property type="protein sequence ID" value="ELR25737.1"/>
    <property type="molecule type" value="Genomic_DNA"/>
</dbReference>
<dbReference type="KEGG" id="acan:ACA1_018790"/>
<reference evidence="9 10" key="1">
    <citation type="journal article" date="2013" name="Genome Biol.">
        <title>Genome of Acanthamoeba castellanii highlights extensive lateral gene transfer and early evolution of tyrosine kinase signaling.</title>
        <authorList>
            <person name="Clarke M."/>
            <person name="Lohan A.J."/>
            <person name="Liu B."/>
            <person name="Lagkouvardos I."/>
            <person name="Roy S."/>
            <person name="Zafar N."/>
            <person name="Bertelli C."/>
            <person name="Schilde C."/>
            <person name="Kianianmomeni A."/>
            <person name="Burglin T.R."/>
            <person name="Frech C."/>
            <person name="Turcotte B."/>
            <person name="Kopec K.O."/>
            <person name="Synnott J.M."/>
            <person name="Choo C."/>
            <person name="Paponov I."/>
            <person name="Finkler A."/>
            <person name="Soon Heng Tan C."/>
            <person name="Hutchins A.P."/>
            <person name="Weinmeier T."/>
            <person name="Rattei T."/>
            <person name="Chu J.S."/>
            <person name="Gimenez G."/>
            <person name="Irimia M."/>
            <person name="Rigden D.J."/>
            <person name="Fitzpatrick D.A."/>
            <person name="Lorenzo-Morales J."/>
            <person name="Bateman A."/>
            <person name="Chiu C.H."/>
            <person name="Tang P."/>
            <person name="Hegemann P."/>
            <person name="Fromm H."/>
            <person name="Raoult D."/>
            <person name="Greub G."/>
            <person name="Miranda-Saavedra D."/>
            <person name="Chen N."/>
            <person name="Nash P."/>
            <person name="Ginger M.L."/>
            <person name="Horn M."/>
            <person name="Schaap P."/>
            <person name="Caler L."/>
            <person name="Loftus B."/>
        </authorList>
    </citation>
    <scope>NUCLEOTIDE SEQUENCE [LARGE SCALE GENOMIC DNA]</scope>
    <source>
        <strain evidence="9 10">Neff</strain>
    </source>
</reference>
<dbReference type="PANTHER" id="PTHR12270">
    <property type="entry name" value="GLYCOSYLTRANSFERASE-RELATED"/>
    <property type="match status" value="1"/>
</dbReference>
<feature type="domain" description="Fibronectin type-III" evidence="8">
    <location>
        <begin position="30"/>
        <end position="127"/>
    </location>
</feature>
<dbReference type="InterPro" id="IPR013783">
    <property type="entry name" value="Ig-like_fold"/>
</dbReference>
<comment type="subcellular location">
    <subcellularLocation>
        <location evidence="1">Membrane</location>
        <topology evidence="1">Single-pass type II membrane protein</topology>
    </subcellularLocation>
</comment>
<evidence type="ECO:0000256" key="6">
    <source>
        <dbReference type="ARBA" id="ARBA00023180"/>
    </source>
</evidence>
<keyword evidence="3" id="KW-0735">Signal-anchor</keyword>
<dbReference type="GO" id="GO:0042285">
    <property type="term" value="F:xylosyltransferase activity"/>
    <property type="evidence" value="ECO:0007669"/>
    <property type="project" value="TreeGrafter"/>
</dbReference>
<accession>L8HKI7</accession>
<dbReference type="CDD" id="cd00063">
    <property type="entry name" value="FN3"/>
    <property type="match status" value="1"/>
</dbReference>
<keyword evidence="4" id="KW-1133">Transmembrane helix</keyword>
<keyword evidence="5" id="KW-0472">Membrane</keyword>
<dbReference type="Pfam" id="PF13896">
    <property type="entry name" value="Glyco_transf_49"/>
    <property type="match status" value="2"/>
</dbReference>
<dbReference type="InterPro" id="IPR036116">
    <property type="entry name" value="FN3_sf"/>
</dbReference>
<dbReference type="PROSITE" id="PS50853">
    <property type="entry name" value="FN3"/>
    <property type="match status" value="1"/>
</dbReference>
<protein>
    <submittedName>
        <fullName evidence="9">Fibronectin type III domain containing protein</fullName>
    </submittedName>
</protein>
<evidence type="ECO:0000256" key="7">
    <source>
        <dbReference type="SAM" id="SignalP"/>
    </source>
</evidence>
<gene>
    <name evidence="9" type="ORF">ACA1_018790</name>
</gene>
<evidence type="ECO:0000256" key="2">
    <source>
        <dbReference type="ARBA" id="ARBA00022692"/>
    </source>
</evidence>
<dbReference type="InterPro" id="IPR003961">
    <property type="entry name" value="FN3_dom"/>
</dbReference>
<dbReference type="PANTHER" id="PTHR12270:SF52">
    <property type="entry name" value="GLYCOSYLTRANSFERASE-LIKE PROTEIN GNT13-RELATED"/>
    <property type="match status" value="1"/>
</dbReference>
<evidence type="ECO:0000259" key="8">
    <source>
        <dbReference type="PROSITE" id="PS50853"/>
    </source>
</evidence>
<keyword evidence="7" id="KW-0732">Signal</keyword>
<dbReference type="AlphaFoldDB" id="L8HKI7"/>
<feature type="chain" id="PRO_5003990557" evidence="7">
    <location>
        <begin position="19"/>
        <end position="642"/>
    </location>
</feature>
<organism evidence="9 10">
    <name type="scientific">Acanthamoeba castellanii (strain ATCC 30010 / Neff)</name>
    <dbReference type="NCBI Taxonomy" id="1257118"/>
    <lineage>
        <taxon>Eukaryota</taxon>
        <taxon>Amoebozoa</taxon>
        <taxon>Discosea</taxon>
        <taxon>Longamoebia</taxon>
        <taxon>Centramoebida</taxon>
        <taxon>Acanthamoebidae</taxon>
        <taxon>Acanthamoeba</taxon>
    </lineage>
</organism>
<keyword evidence="10" id="KW-1185">Reference proteome</keyword>
<dbReference type="GO" id="GO:0016020">
    <property type="term" value="C:membrane"/>
    <property type="evidence" value="ECO:0007669"/>
    <property type="project" value="UniProtKB-SubCell"/>
</dbReference>
<evidence type="ECO:0000256" key="5">
    <source>
        <dbReference type="ARBA" id="ARBA00023136"/>
    </source>
</evidence>
<dbReference type="Gene3D" id="2.60.40.10">
    <property type="entry name" value="Immunoglobulins"/>
    <property type="match status" value="1"/>
</dbReference>
<evidence type="ECO:0000256" key="3">
    <source>
        <dbReference type="ARBA" id="ARBA00022968"/>
    </source>
</evidence>
<dbReference type="SUPFAM" id="SSF49265">
    <property type="entry name" value="Fibronectin type III"/>
    <property type="match status" value="1"/>
</dbReference>
<dbReference type="GO" id="GO:0015020">
    <property type="term" value="F:glucuronosyltransferase activity"/>
    <property type="evidence" value="ECO:0007669"/>
    <property type="project" value="TreeGrafter"/>
</dbReference>
<evidence type="ECO:0000313" key="10">
    <source>
        <dbReference type="Proteomes" id="UP000011083"/>
    </source>
</evidence>
<sequence length="642" mass="72787">MVVALVVATTCLLGMLHHDGPEHSCAFAATDSCPTFASITSRSLRVTWRPPSRASLVRRYELYTAETYASAGEGGSSPPTKVYSGLKRSVELKDLSPSTSYNFTVKIIGHQDSIRSSCWRFTRTLGEEHGNLLANPSFEEMGGPLTPQMDYGDQPFAAYWEPLMMPYSLKLLPKRGRTWYTHSNDAPNKRAAHQWPTKMLLSGWSKASEVSGEPDDGYSVYMDLKFVDGTFAYGISLNFDTGTHDWQRRCAIVYLDKPLWSASVAGAPVESMEPECRKLHNVPSISLGCCPTRESILATDTPESDDVAIASQMTIDRLPVLESMAESWAGPISAVILLSNPEAELKQIHSLRNRSAVIRKNVDFHLVHGEENVYALHTLGLYPVNSLRNEAVVKSRTAHVMVLDIDFIPSRDARENILRLWDQLHEPQTVFVVASFEMDDFNMRDVPHTKDQLLRMVAQDRIRQVHKDKWFPAHGPTDYEHWYSTRELYQVPYQRDYEPYYIVRKDVPLWDERFVGYGFDKVSHSTELNAAGYSFFVMPDTFIIHAEHGVPGWRGKGDFVRVRVWFNYYSFLGEMMLRHSTEVQPHSHFYEGWLMKTFDLGRDWAEEEGSVVMAGPVYATGLMASLVLFAYAVTRQGGLCDN</sequence>
<dbReference type="RefSeq" id="XP_004358301.1">
    <property type="nucleotide sequence ID" value="XM_004358244.1"/>
</dbReference>
<dbReference type="Proteomes" id="UP000011083">
    <property type="component" value="Unassembled WGS sequence"/>
</dbReference>
<dbReference type="SMART" id="SM00060">
    <property type="entry name" value="FN3"/>
    <property type="match status" value="1"/>
</dbReference>
<proteinExistence type="predicted"/>
<dbReference type="Pfam" id="PF00041">
    <property type="entry name" value="fn3"/>
    <property type="match status" value="1"/>
</dbReference>
<dbReference type="GO" id="GO:0035269">
    <property type="term" value="P:protein O-linked glycosylation via mannose"/>
    <property type="evidence" value="ECO:0007669"/>
    <property type="project" value="TreeGrafter"/>
</dbReference>
<dbReference type="InterPro" id="IPR029044">
    <property type="entry name" value="Nucleotide-diphossugar_trans"/>
</dbReference>
<dbReference type="Gene3D" id="3.90.550.10">
    <property type="entry name" value="Spore Coat Polysaccharide Biosynthesis Protein SpsA, Chain A"/>
    <property type="match status" value="1"/>
</dbReference>
<dbReference type="InterPro" id="IPR051292">
    <property type="entry name" value="Xyl/GlcA_transferase"/>
</dbReference>
<dbReference type="SUPFAM" id="SSF53448">
    <property type="entry name" value="Nucleotide-diphospho-sugar transferases"/>
    <property type="match status" value="1"/>
</dbReference>
<dbReference type="GeneID" id="14926807"/>
<keyword evidence="6" id="KW-0325">Glycoprotein</keyword>
<evidence type="ECO:0000313" key="9">
    <source>
        <dbReference type="EMBL" id="ELR25737.1"/>
    </source>
</evidence>
<evidence type="ECO:0000256" key="4">
    <source>
        <dbReference type="ARBA" id="ARBA00022989"/>
    </source>
</evidence>